<dbReference type="STRING" id="205917.A0A4Y9ZFS9"/>
<dbReference type="GO" id="GO:0000022">
    <property type="term" value="P:mitotic spindle elongation"/>
    <property type="evidence" value="ECO:0007669"/>
    <property type="project" value="TreeGrafter"/>
</dbReference>
<dbReference type="EMBL" id="SEOQ01000006">
    <property type="protein sequence ID" value="TFY72753.1"/>
    <property type="molecule type" value="Genomic_DNA"/>
</dbReference>
<dbReference type="PANTHER" id="PTHR47549">
    <property type="entry name" value="GOLGI APPARATUS MEMBRANE PROTEIN TVP38-RELATED"/>
    <property type="match status" value="1"/>
</dbReference>
<keyword evidence="3 5" id="KW-1133">Transmembrane helix</keyword>
<keyword evidence="4 5" id="KW-0472">Membrane</keyword>
<evidence type="ECO:0000256" key="2">
    <source>
        <dbReference type="ARBA" id="ARBA00022692"/>
    </source>
</evidence>
<gene>
    <name evidence="6" type="ORF">EVG20_g254</name>
</gene>
<proteinExistence type="predicted"/>
<feature type="transmembrane region" description="Helical" evidence="5">
    <location>
        <begin position="219"/>
        <end position="240"/>
    </location>
</feature>
<comment type="subcellular location">
    <subcellularLocation>
        <location evidence="1">Endomembrane system</location>
        <topology evidence="1">Multi-pass membrane protein</topology>
    </subcellularLocation>
</comment>
<name>A0A4Y9ZFS9_9AGAM</name>
<keyword evidence="7" id="KW-1185">Reference proteome</keyword>
<evidence type="ECO:0000313" key="7">
    <source>
        <dbReference type="Proteomes" id="UP000298327"/>
    </source>
</evidence>
<protein>
    <recommendedName>
        <fullName evidence="8">Golgi apparatus membrane protein TVP38</fullName>
    </recommendedName>
</protein>
<comment type="caution">
    <text evidence="6">The sequence shown here is derived from an EMBL/GenBank/DDBJ whole genome shotgun (WGS) entry which is preliminary data.</text>
</comment>
<evidence type="ECO:0000313" key="6">
    <source>
        <dbReference type="EMBL" id="TFY72753.1"/>
    </source>
</evidence>
<accession>A0A4Y9ZFS9</accession>
<evidence type="ECO:0008006" key="8">
    <source>
        <dbReference type="Google" id="ProtNLM"/>
    </source>
</evidence>
<dbReference type="InterPro" id="IPR051076">
    <property type="entry name" value="Golgi_membrane_TVP38/TMEM64"/>
</dbReference>
<evidence type="ECO:0000256" key="5">
    <source>
        <dbReference type="SAM" id="Phobius"/>
    </source>
</evidence>
<dbReference type="Proteomes" id="UP000298327">
    <property type="component" value="Unassembled WGS sequence"/>
</dbReference>
<sequence length="277" mass="30525">MTSTKQVSSFLATFYHHYVKAAFYRFRKLSLAWKLVLAAILSFYTAVAVVIIVLHPARVAQYFYDLSQRISGHPLGWLLLSGMIAIEYTDGLLTTSDGKPWKRSLCASHGTTNTDALADRILERQRPPLDGAYPPFALPSMGIFKCSILGTHHLGESLAPEFMCLVYLLKSIKAVSIWQFMIATICIFPRFLLYVFIGSRLAALSDGDQRAEMDTQTKVINGLFVAGGIVVGVVAGWIVYSLMEKELRGVSPEIDELAAEAIEEADEGAPLLDNLSA</sequence>
<feature type="transmembrane region" description="Helical" evidence="5">
    <location>
        <begin position="35"/>
        <end position="55"/>
    </location>
</feature>
<dbReference type="OrthoDB" id="166803at2759"/>
<organism evidence="6 7">
    <name type="scientific">Dentipellis fragilis</name>
    <dbReference type="NCBI Taxonomy" id="205917"/>
    <lineage>
        <taxon>Eukaryota</taxon>
        <taxon>Fungi</taxon>
        <taxon>Dikarya</taxon>
        <taxon>Basidiomycota</taxon>
        <taxon>Agaricomycotina</taxon>
        <taxon>Agaricomycetes</taxon>
        <taxon>Russulales</taxon>
        <taxon>Hericiaceae</taxon>
        <taxon>Dentipellis</taxon>
    </lineage>
</organism>
<reference evidence="6 7" key="1">
    <citation type="submission" date="2019-02" db="EMBL/GenBank/DDBJ databases">
        <title>Genome sequencing of the rare red list fungi Dentipellis fragilis.</title>
        <authorList>
            <person name="Buettner E."/>
            <person name="Kellner H."/>
        </authorList>
    </citation>
    <scope>NUCLEOTIDE SEQUENCE [LARGE SCALE GENOMIC DNA]</scope>
    <source>
        <strain evidence="6 7">DSM 105465</strain>
    </source>
</reference>
<feature type="transmembrane region" description="Helical" evidence="5">
    <location>
        <begin position="177"/>
        <end position="199"/>
    </location>
</feature>
<evidence type="ECO:0000256" key="3">
    <source>
        <dbReference type="ARBA" id="ARBA00022989"/>
    </source>
</evidence>
<dbReference type="GO" id="GO:0016192">
    <property type="term" value="P:vesicle-mediated transport"/>
    <property type="evidence" value="ECO:0007669"/>
    <property type="project" value="TreeGrafter"/>
</dbReference>
<evidence type="ECO:0000256" key="1">
    <source>
        <dbReference type="ARBA" id="ARBA00004127"/>
    </source>
</evidence>
<dbReference type="AlphaFoldDB" id="A0A4Y9ZFS9"/>
<evidence type="ECO:0000256" key="4">
    <source>
        <dbReference type="ARBA" id="ARBA00023136"/>
    </source>
</evidence>
<dbReference type="GO" id="GO:0000139">
    <property type="term" value="C:Golgi membrane"/>
    <property type="evidence" value="ECO:0007669"/>
    <property type="project" value="TreeGrafter"/>
</dbReference>
<dbReference type="PANTHER" id="PTHR47549:SF1">
    <property type="entry name" value="GOLGI APPARATUS MEMBRANE PROTEIN TVP38"/>
    <property type="match status" value="1"/>
</dbReference>
<keyword evidence="2 5" id="KW-0812">Transmembrane</keyword>